<evidence type="ECO:0000313" key="3">
    <source>
        <dbReference type="Proteomes" id="UP000032233"/>
    </source>
</evidence>
<evidence type="ECO:0000313" key="2">
    <source>
        <dbReference type="EMBL" id="KIX12464.1"/>
    </source>
</evidence>
<sequence length="122" mass="14181">MNPFNVNDKTKDMVITNIQFVLNSFLSGSYSTVIFTWVLHLDSIVELIRSAIRYDHNFFHFTLVCDEKILQERINSDNERTTDICLALDRLQKSRLVNSEIIDTSKYSPFSIANFLKTKIIS</sequence>
<gene>
    <name evidence="2" type="ORF">X474_19220</name>
</gene>
<keyword evidence="1" id="KW-0812">Transmembrane</keyword>
<dbReference type="AlphaFoldDB" id="A0A0D2J2R8"/>
<name>A0A0D2J2R8_9BACT</name>
<comment type="caution">
    <text evidence="2">The sequence shown here is derived from an EMBL/GenBank/DDBJ whole genome shotgun (WGS) entry which is preliminary data.</text>
</comment>
<accession>A0A0D2J2R8</accession>
<keyword evidence="3" id="KW-1185">Reference proteome</keyword>
<dbReference type="InterPro" id="IPR027417">
    <property type="entry name" value="P-loop_NTPase"/>
</dbReference>
<reference evidence="2 3" key="1">
    <citation type="submission" date="2013-11" db="EMBL/GenBank/DDBJ databases">
        <title>Metagenomic analysis of a methanogenic consortium involved in long chain n-alkane degradation.</title>
        <authorList>
            <person name="Davidova I.A."/>
            <person name="Callaghan A.V."/>
            <person name="Wawrik B."/>
            <person name="Pruitt S."/>
            <person name="Marks C."/>
            <person name="Duncan K.E."/>
            <person name="Suflita J.M."/>
        </authorList>
    </citation>
    <scope>NUCLEOTIDE SEQUENCE [LARGE SCALE GENOMIC DNA]</scope>
    <source>
        <strain evidence="2 3">SPR</strain>
    </source>
</reference>
<protein>
    <submittedName>
        <fullName evidence="2">Uncharacterized protein</fullName>
    </submittedName>
</protein>
<proteinExistence type="predicted"/>
<dbReference type="STRING" id="1429043.X474_19220"/>
<dbReference type="Proteomes" id="UP000032233">
    <property type="component" value="Unassembled WGS sequence"/>
</dbReference>
<dbReference type="InParanoid" id="A0A0D2J2R8"/>
<keyword evidence="1" id="KW-1133">Transmembrane helix</keyword>
<evidence type="ECO:0000256" key="1">
    <source>
        <dbReference type="SAM" id="Phobius"/>
    </source>
</evidence>
<dbReference type="Gene3D" id="3.40.50.300">
    <property type="entry name" value="P-loop containing nucleotide triphosphate hydrolases"/>
    <property type="match status" value="1"/>
</dbReference>
<feature type="transmembrane region" description="Helical" evidence="1">
    <location>
        <begin position="20"/>
        <end position="39"/>
    </location>
</feature>
<organism evidence="2 3">
    <name type="scientific">Dethiosulfatarculus sandiegensis</name>
    <dbReference type="NCBI Taxonomy" id="1429043"/>
    <lineage>
        <taxon>Bacteria</taxon>
        <taxon>Pseudomonadati</taxon>
        <taxon>Thermodesulfobacteriota</taxon>
        <taxon>Desulfarculia</taxon>
        <taxon>Desulfarculales</taxon>
        <taxon>Desulfarculaceae</taxon>
        <taxon>Dethiosulfatarculus</taxon>
    </lineage>
</organism>
<dbReference type="EMBL" id="AZAC01000032">
    <property type="protein sequence ID" value="KIX12464.1"/>
    <property type="molecule type" value="Genomic_DNA"/>
</dbReference>
<keyword evidence="1" id="KW-0472">Membrane</keyword>